<reference evidence="3" key="1">
    <citation type="submission" date="2014-04" db="EMBL/GenBank/DDBJ databases">
        <title>Evolutionary Origins and Diversification of the Mycorrhizal Mutualists.</title>
        <authorList>
            <consortium name="DOE Joint Genome Institute"/>
            <consortium name="Mycorrhizal Genomics Consortium"/>
            <person name="Kohler A."/>
            <person name="Kuo A."/>
            <person name="Nagy L.G."/>
            <person name="Floudas D."/>
            <person name="Copeland A."/>
            <person name="Barry K.W."/>
            <person name="Cichocki N."/>
            <person name="Veneault-Fourrey C."/>
            <person name="LaButti K."/>
            <person name="Lindquist E.A."/>
            <person name="Lipzen A."/>
            <person name="Lundell T."/>
            <person name="Morin E."/>
            <person name="Murat C."/>
            <person name="Riley R."/>
            <person name="Ohm R."/>
            <person name="Sun H."/>
            <person name="Tunlid A."/>
            <person name="Henrissat B."/>
            <person name="Grigoriev I.V."/>
            <person name="Hibbett D.S."/>
            <person name="Martin F."/>
        </authorList>
    </citation>
    <scope>NUCLEOTIDE SEQUENCE [LARGE SCALE GENOMIC DNA]</scope>
    <source>
        <strain evidence="3">FD-334 SS-4</strain>
    </source>
</reference>
<gene>
    <name evidence="2" type="ORF">HYPSUDRAFT_33756</name>
</gene>
<organism evidence="2 3">
    <name type="scientific">Hypholoma sublateritium (strain FD-334 SS-4)</name>
    <dbReference type="NCBI Taxonomy" id="945553"/>
    <lineage>
        <taxon>Eukaryota</taxon>
        <taxon>Fungi</taxon>
        <taxon>Dikarya</taxon>
        <taxon>Basidiomycota</taxon>
        <taxon>Agaricomycotina</taxon>
        <taxon>Agaricomycetes</taxon>
        <taxon>Agaricomycetidae</taxon>
        <taxon>Agaricales</taxon>
        <taxon>Agaricineae</taxon>
        <taxon>Strophariaceae</taxon>
        <taxon>Hypholoma</taxon>
    </lineage>
</organism>
<sequence length="278" mass="30573">MSPRPILKPFPAPPLFLDLHSGDPNLSTPYSGALPFASCHIPPAMSPHVHFPATPALTQCEMTYSSRSYDRKSIEVLPNALGLPARGERDVDHGYFFPVRRCAVPEPNDMDVDYSPPSSSSPLVTPFDTPSPLLRSRSPIYVFDQSTESPLDEYDSAERPTSISLSFHFSPSHSSGLTRKRNPQESQAPHRRKKRMRTKECHGPPRNTTDFIDGKPDVGGSRRPRGKRGYGLGLESECVLNRTPDDTDSDSDECSRSASSISFSSSFDPAFEGCLGGF</sequence>
<accession>A0A0D2LKS7</accession>
<dbReference type="EMBL" id="KN817521">
    <property type="protein sequence ID" value="KJA28387.1"/>
    <property type="molecule type" value="Genomic_DNA"/>
</dbReference>
<dbReference type="OrthoDB" id="3204502at2759"/>
<proteinExistence type="predicted"/>
<feature type="region of interest" description="Disordered" evidence="1">
    <location>
        <begin position="108"/>
        <end position="131"/>
    </location>
</feature>
<evidence type="ECO:0000313" key="2">
    <source>
        <dbReference type="EMBL" id="KJA28387.1"/>
    </source>
</evidence>
<dbReference type="STRING" id="945553.A0A0D2LKS7"/>
<dbReference type="Proteomes" id="UP000054270">
    <property type="component" value="Unassembled WGS sequence"/>
</dbReference>
<evidence type="ECO:0000313" key="3">
    <source>
        <dbReference type="Proteomes" id="UP000054270"/>
    </source>
</evidence>
<feature type="compositionally biased region" description="Low complexity" evidence="1">
    <location>
        <begin position="165"/>
        <end position="175"/>
    </location>
</feature>
<feature type="region of interest" description="Disordered" evidence="1">
    <location>
        <begin position="165"/>
        <end position="262"/>
    </location>
</feature>
<name>A0A0D2LKS7_HYPSF</name>
<protein>
    <submittedName>
        <fullName evidence="2">Uncharacterized protein</fullName>
    </submittedName>
</protein>
<keyword evidence="3" id="KW-1185">Reference proteome</keyword>
<evidence type="ECO:0000256" key="1">
    <source>
        <dbReference type="SAM" id="MobiDB-lite"/>
    </source>
</evidence>
<dbReference type="AlphaFoldDB" id="A0A0D2LKS7"/>